<name>A0AAX3YR41_RHOOP</name>
<dbReference type="AlphaFoldDB" id="A0AAX3YR41"/>
<dbReference type="Pfam" id="PF01895">
    <property type="entry name" value="PhoU"/>
    <property type="match status" value="2"/>
</dbReference>
<reference evidence="9" key="1">
    <citation type="submission" date="2022-12" db="EMBL/GenBank/DDBJ databases">
        <authorList>
            <person name="Krivoruchko A.V."/>
            <person name="Elkin A."/>
        </authorList>
    </citation>
    <scope>NUCLEOTIDE SEQUENCE</scope>
    <source>
        <strain evidence="9">IEGM 249</strain>
    </source>
</reference>
<keyword evidence="5 7" id="KW-0963">Cytoplasm</keyword>
<dbReference type="NCBIfam" id="TIGR02135">
    <property type="entry name" value="phoU_full"/>
    <property type="match status" value="1"/>
</dbReference>
<reference evidence="10" key="2">
    <citation type="submission" date="2023-07" db="EMBL/GenBank/DDBJ databases">
        <title>Genomic analysis of Rhodococcus opacus VOC-14 with glycol ethers degradation activity.</title>
        <authorList>
            <person name="Narkevich D.A."/>
            <person name="Hlushen A.M."/>
            <person name="Akhremchuk A.E."/>
            <person name="Sikolenko M.A."/>
            <person name="Valentovich L.N."/>
        </authorList>
    </citation>
    <scope>NUCLEOTIDE SEQUENCE</scope>
    <source>
        <strain evidence="10">VOC-14</strain>
        <plasmid evidence="10">pRho-VOC14-C342</plasmid>
    </source>
</reference>
<evidence type="ECO:0000313" key="10">
    <source>
        <dbReference type="EMBL" id="WLF51325.1"/>
    </source>
</evidence>
<sequence>MRTKFQEQLDALIDRLASMCHLAGQAIEAATDALVLADLPAAERVFDLNEQIEALRGPCEEQAMTLLALQAPVARDLRQVITGVHLVADLSRMGGLAQHVAESVRRRHPKHVTSGEAEQLLGRMGRLAGGLAGLAEQVLRTRDPELAAELDRRDDELDSLHHQLLDLIQDPAWTDSVTVAVDVTLLGRFYERFGDHTVAVGRRVIFLVTGEQLRSNLSIGVDQQ</sequence>
<dbReference type="RefSeq" id="WP_269592029.1">
    <property type="nucleotide sequence ID" value="NZ_CP130954.1"/>
</dbReference>
<dbReference type="EMBL" id="CP130954">
    <property type="protein sequence ID" value="WLF51325.1"/>
    <property type="molecule type" value="Genomic_DNA"/>
</dbReference>
<keyword evidence="4 7" id="KW-0813">Transport</keyword>
<evidence type="ECO:0000313" key="11">
    <source>
        <dbReference type="Proteomes" id="UP001066327"/>
    </source>
</evidence>
<evidence type="ECO:0000256" key="4">
    <source>
        <dbReference type="ARBA" id="ARBA00022448"/>
    </source>
</evidence>
<dbReference type="PIRSF" id="PIRSF003107">
    <property type="entry name" value="PhoU"/>
    <property type="match status" value="1"/>
</dbReference>
<geneLocation type="plasmid" evidence="10 12">
    <name>pRho-VOC14-C342</name>
</geneLocation>
<proteinExistence type="inferred from homology"/>
<comment type="similarity">
    <text evidence="2 7">Belongs to the PhoU family.</text>
</comment>
<comment type="function">
    <text evidence="7">Plays a role in the regulation of phosphate uptake.</text>
</comment>
<feature type="domain" description="PhoU" evidence="8">
    <location>
        <begin position="122"/>
        <end position="204"/>
    </location>
</feature>
<evidence type="ECO:0000313" key="12">
    <source>
        <dbReference type="Proteomes" id="UP001231166"/>
    </source>
</evidence>
<comment type="subcellular location">
    <subcellularLocation>
        <location evidence="1 7">Cytoplasm</location>
    </subcellularLocation>
</comment>
<evidence type="ECO:0000256" key="7">
    <source>
        <dbReference type="PIRNR" id="PIRNR003107"/>
    </source>
</evidence>
<evidence type="ECO:0000313" key="9">
    <source>
        <dbReference type="EMBL" id="MCZ4587679.1"/>
    </source>
</evidence>
<evidence type="ECO:0000256" key="1">
    <source>
        <dbReference type="ARBA" id="ARBA00004496"/>
    </source>
</evidence>
<dbReference type="Gene3D" id="1.20.58.220">
    <property type="entry name" value="Phosphate transport system protein phou homolog 2, domain 2"/>
    <property type="match status" value="1"/>
</dbReference>
<dbReference type="GO" id="GO:0005737">
    <property type="term" value="C:cytoplasm"/>
    <property type="evidence" value="ECO:0007669"/>
    <property type="project" value="UniProtKB-SubCell"/>
</dbReference>
<keyword evidence="6 7" id="KW-0592">Phosphate transport</keyword>
<evidence type="ECO:0000259" key="8">
    <source>
        <dbReference type="Pfam" id="PF01895"/>
    </source>
</evidence>
<gene>
    <name evidence="10" type="primary">phoU</name>
    <name evidence="9" type="ORF">O4328_28995</name>
    <name evidence="10" type="ORF">Q5707_38845</name>
</gene>
<dbReference type="InterPro" id="IPR038078">
    <property type="entry name" value="PhoU-like_sf"/>
</dbReference>
<dbReference type="FunFam" id="1.20.58.220:FF:000004">
    <property type="entry name" value="Phosphate-specific transport system accessory protein PhoU"/>
    <property type="match status" value="1"/>
</dbReference>
<accession>A0AAX3YR41</accession>
<evidence type="ECO:0000256" key="5">
    <source>
        <dbReference type="ARBA" id="ARBA00022490"/>
    </source>
</evidence>
<dbReference type="GO" id="GO:0006817">
    <property type="term" value="P:phosphate ion transport"/>
    <property type="evidence" value="ECO:0007669"/>
    <property type="project" value="UniProtKB-KW"/>
</dbReference>
<dbReference type="PANTHER" id="PTHR42930:SF3">
    <property type="entry name" value="PHOSPHATE-SPECIFIC TRANSPORT SYSTEM ACCESSORY PROTEIN PHOU"/>
    <property type="match status" value="1"/>
</dbReference>
<dbReference type="PANTHER" id="PTHR42930">
    <property type="entry name" value="PHOSPHATE-SPECIFIC TRANSPORT SYSTEM ACCESSORY PROTEIN PHOU"/>
    <property type="match status" value="1"/>
</dbReference>
<feature type="domain" description="PhoU" evidence="8">
    <location>
        <begin position="17"/>
        <end position="104"/>
    </location>
</feature>
<evidence type="ECO:0000256" key="2">
    <source>
        <dbReference type="ARBA" id="ARBA00008107"/>
    </source>
</evidence>
<dbReference type="GO" id="GO:0045936">
    <property type="term" value="P:negative regulation of phosphate metabolic process"/>
    <property type="evidence" value="ECO:0007669"/>
    <property type="project" value="InterPro"/>
</dbReference>
<dbReference type="Proteomes" id="UP001231166">
    <property type="component" value="Plasmid pRho-VOC14-C342"/>
</dbReference>
<dbReference type="GO" id="GO:0030643">
    <property type="term" value="P:intracellular phosphate ion homeostasis"/>
    <property type="evidence" value="ECO:0007669"/>
    <property type="project" value="InterPro"/>
</dbReference>
<evidence type="ECO:0000256" key="6">
    <source>
        <dbReference type="ARBA" id="ARBA00022592"/>
    </source>
</evidence>
<dbReference type="SUPFAM" id="SSF109755">
    <property type="entry name" value="PhoU-like"/>
    <property type="match status" value="1"/>
</dbReference>
<dbReference type="EMBL" id="JAPWIS010000017">
    <property type="protein sequence ID" value="MCZ4587679.1"/>
    <property type="molecule type" value="Genomic_DNA"/>
</dbReference>
<comment type="subunit">
    <text evidence="3 7">Homodimer.</text>
</comment>
<dbReference type="InterPro" id="IPR028366">
    <property type="entry name" value="PhoU"/>
</dbReference>
<evidence type="ECO:0000256" key="3">
    <source>
        <dbReference type="ARBA" id="ARBA00011738"/>
    </source>
</evidence>
<keyword evidence="11" id="KW-1185">Reference proteome</keyword>
<organism evidence="10 12">
    <name type="scientific">Rhodococcus opacus</name>
    <name type="common">Nocardia opaca</name>
    <dbReference type="NCBI Taxonomy" id="37919"/>
    <lineage>
        <taxon>Bacteria</taxon>
        <taxon>Bacillati</taxon>
        <taxon>Actinomycetota</taxon>
        <taxon>Actinomycetes</taxon>
        <taxon>Mycobacteriales</taxon>
        <taxon>Nocardiaceae</taxon>
        <taxon>Rhodococcus</taxon>
    </lineage>
</organism>
<dbReference type="Proteomes" id="UP001066327">
    <property type="component" value="Unassembled WGS sequence"/>
</dbReference>
<keyword evidence="10" id="KW-0614">Plasmid</keyword>
<dbReference type="InterPro" id="IPR026022">
    <property type="entry name" value="PhoU_dom"/>
</dbReference>
<protein>
    <recommendedName>
        <fullName evidence="7">Phosphate-specific transport system accessory protein PhoU</fullName>
    </recommendedName>
</protein>